<feature type="domain" description="Neutral/alkaline non-lysosomal ceramidase C-terminal" evidence="8">
    <location>
        <begin position="569"/>
        <end position="726"/>
    </location>
</feature>
<dbReference type="GO" id="GO:0016020">
    <property type="term" value="C:membrane"/>
    <property type="evidence" value="ECO:0007669"/>
    <property type="project" value="GOC"/>
</dbReference>
<comment type="cofactor">
    <cofactor evidence="4">
        <name>Zn(2+)</name>
        <dbReference type="ChEBI" id="CHEBI:29105"/>
    </cofactor>
    <text evidence="4">Binds 1 zinc ion per subunit.</text>
</comment>
<dbReference type="Gene3D" id="2.60.40.2300">
    <property type="entry name" value="Neutral/alkaline non-lysosomal ceramidase, C-terminal domain"/>
    <property type="match status" value="1"/>
</dbReference>
<protein>
    <recommendedName>
        <fullName evidence="5">Neutral ceramidase</fullName>
        <ecNumber evidence="5">3.5.1.23</ecNumber>
    </recommendedName>
</protein>
<dbReference type="Pfam" id="PF17048">
    <property type="entry name" value="Ceramidse_alk_C"/>
    <property type="match status" value="1"/>
</dbReference>
<evidence type="ECO:0000313" key="9">
    <source>
        <dbReference type="EMBL" id="TKI60388.1"/>
    </source>
</evidence>
<name>A0A4U2YH97_9ACTN</name>
<dbReference type="AlphaFoldDB" id="A0A4U2YH97"/>
<accession>A0A4U2YH97</accession>
<dbReference type="EC" id="3.5.1.23" evidence="5"/>
<dbReference type="OrthoDB" id="6899210at2"/>
<feature type="active site" description="Nucleophile" evidence="3">
    <location>
        <position position="338"/>
    </location>
</feature>
<organism evidence="9 10">
    <name type="scientific">Nocardioides jishulii</name>
    <dbReference type="NCBI Taxonomy" id="2575440"/>
    <lineage>
        <taxon>Bacteria</taxon>
        <taxon>Bacillati</taxon>
        <taxon>Actinomycetota</taxon>
        <taxon>Actinomycetes</taxon>
        <taxon>Propionibacteriales</taxon>
        <taxon>Nocardioidaceae</taxon>
        <taxon>Nocardioides</taxon>
    </lineage>
</organism>
<keyword evidence="4" id="KW-0862">Zinc</keyword>
<evidence type="ECO:0000256" key="3">
    <source>
        <dbReference type="PIRSR" id="PIRSR606823-1"/>
    </source>
</evidence>
<evidence type="ECO:0000313" key="10">
    <source>
        <dbReference type="Proteomes" id="UP000307808"/>
    </source>
</evidence>
<dbReference type="PANTHER" id="PTHR12670:SF1">
    <property type="entry name" value="NEUTRAL CERAMIDASE"/>
    <property type="match status" value="1"/>
</dbReference>
<comment type="similarity">
    <text evidence="1 5">Belongs to the neutral ceramidase family.</text>
</comment>
<proteinExistence type="inferred from homology"/>
<dbReference type="InterPro" id="IPR006823">
    <property type="entry name" value="Ceramidase_alk"/>
</dbReference>
<dbReference type="GO" id="GO:0046512">
    <property type="term" value="P:sphingosine biosynthetic process"/>
    <property type="evidence" value="ECO:0007669"/>
    <property type="project" value="TreeGrafter"/>
</dbReference>
<evidence type="ECO:0000256" key="5">
    <source>
        <dbReference type="RuleBase" id="RU366019"/>
    </source>
</evidence>
<evidence type="ECO:0000259" key="7">
    <source>
        <dbReference type="Pfam" id="PF04734"/>
    </source>
</evidence>
<keyword evidence="10" id="KW-1185">Reference proteome</keyword>
<sequence>MIRSFVPDSCHGCDPRLRVRRTSTQESPVSPRFAPRPRPVRTTAAAVVGGLVLALAATGPVASAERGSPAAANAASAATAQPYLVGRGIADVTGETAEAGMMGYADLAQTSTGLHMRQRARAFVIVDRTTGRRILHVNADVGMIFQSVRDEVLARLAARFGETYGEANVMLTATHTHAGPGGFSHHNLYNITTLGFHDKTFRATVSGIVAAAERAEADLAPADLRVATTQLADASANRSKRAYDRNPAADRAHFSAGGTDTASTTLQVVRDGKVDGVINWFAVHATSMSTDNRLVSPDNKGYAGYLWEHEHEGVDYLDESHDPDFVASFAQTNSGDMSPNLELRPGTGPTDDQFENTRIIGSRMVGAAQRSLTSPTRSLTGGVDSRLVHVDLSDVLVDGQFTPDGQAHRTCPAAFGAAFAAGSTEDGGGGLPIFKEGKDGGNPVVKLIADALYTASPALKACQSPKEVLLPVGALDLVQQKLPVQLVRVGDLYVVGMPAEVTVVSGLRLRRAVAEVMGVGLDQVLVQGYTNAYAHYVTTPEEYDAGEYEGASTLFGRYELPAFVQTVHGLAAHMKAGTTPPLGAKERDRSAGQIASLQGKVVVDDPHLFKQFGAVLTAPAAAYAVGDTVSVEFSGAHPNNNLRHGSTFLTVERKVGSTWQRVADDGDWETKFRWKRDGISASRITITWDVPRGTPAGSYRIRYFGDARSLLGTVRSIDGTSPTFAVR</sequence>
<gene>
    <name evidence="9" type="ORF">FC770_16455</name>
</gene>
<evidence type="ECO:0000259" key="8">
    <source>
        <dbReference type="Pfam" id="PF17048"/>
    </source>
</evidence>
<feature type="domain" description="Neutral/alkaline non-lysosomal ceramidase N-terminal" evidence="7">
    <location>
        <begin position="83"/>
        <end position="565"/>
    </location>
</feature>
<feature type="binding site" evidence="4">
    <location>
        <position position="500"/>
    </location>
    <ligand>
        <name>Zn(2+)</name>
        <dbReference type="ChEBI" id="CHEBI:29105"/>
    </ligand>
</feature>
<dbReference type="InterPro" id="IPR031329">
    <property type="entry name" value="NEUT/ALK_ceramidase_N"/>
</dbReference>
<reference evidence="9 10" key="1">
    <citation type="submission" date="2019-04" db="EMBL/GenBank/DDBJ databases">
        <authorList>
            <person name="Dong K."/>
        </authorList>
    </citation>
    <scope>NUCLEOTIDE SEQUENCE [LARGE SCALE GENOMIC DNA]</scope>
    <source>
        <strain evidence="10">dk3543</strain>
    </source>
</reference>
<keyword evidence="4" id="KW-0479">Metal-binding</keyword>
<dbReference type="EMBL" id="SZPY01000005">
    <property type="protein sequence ID" value="TKI60388.1"/>
    <property type="molecule type" value="Genomic_DNA"/>
</dbReference>
<dbReference type="GO" id="GO:0046872">
    <property type="term" value="F:metal ion binding"/>
    <property type="evidence" value="ECO:0007669"/>
    <property type="project" value="UniProtKB-KW"/>
</dbReference>
<keyword evidence="2 5" id="KW-0378">Hydrolase</keyword>
<feature type="binding site" evidence="4">
    <location>
        <position position="284"/>
    </location>
    <ligand>
        <name>Zn(2+)</name>
        <dbReference type="ChEBI" id="CHEBI:29105"/>
    </ligand>
</feature>
<comment type="caution">
    <text evidence="9">The sequence shown here is derived from an EMBL/GenBank/DDBJ whole genome shotgun (WGS) entry which is preliminary data.</text>
</comment>
<keyword evidence="5" id="KW-0443">Lipid metabolism</keyword>
<dbReference type="Pfam" id="PF04734">
    <property type="entry name" value="Ceramidase_alk"/>
    <property type="match status" value="1"/>
</dbReference>
<dbReference type="GO" id="GO:0042759">
    <property type="term" value="P:long-chain fatty acid biosynthetic process"/>
    <property type="evidence" value="ECO:0007669"/>
    <property type="project" value="TreeGrafter"/>
</dbReference>
<evidence type="ECO:0000256" key="1">
    <source>
        <dbReference type="ARBA" id="ARBA00009835"/>
    </source>
</evidence>
<dbReference type="Proteomes" id="UP000307808">
    <property type="component" value="Unassembled WGS sequence"/>
</dbReference>
<dbReference type="InterPro" id="IPR038445">
    <property type="entry name" value="NCDase_C_sf"/>
</dbReference>
<feature type="region of interest" description="Disordered" evidence="6">
    <location>
        <begin position="237"/>
        <end position="259"/>
    </location>
</feature>
<dbReference type="InterPro" id="IPR031331">
    <property type="entry name" value="NEUT/ALK_ceramidase_C"/>
</dbReference>
<evidence type="ECO:0000256" key="6">
    <source>
        <dbReference type="SAM" id="MobiDB-lite"/>
    </source>
</evidence>
<dbReference type="GO" id="GO:0046514">
    <property type="term" value="P:ceramide catabolic process"/>
    <property type="evidence" value="ECO:0007669"/>
    <property type="project" value="InterPro"/>
</dbReference>
<feature type="binding site" evidence="4">
    <location>
        <position position="536"/>
    </location>
    <ligand>
        <name>Zn(2+)</name>
        <dbReference type="ChEBI" id="CHEBI:29105"/>
    </ligand>
</feature>
<dbReference type="PANTHER" id="PTHR12670">
    <property type="entry name" value="CERAMIDASE"/>
    <property type="match status" value="1"/>
</dbReference>
<comment type="catalytic activity">
    <reaction evidence="5">
        <text>an N-acylsphing-4-enine + H2O = sphing-4-enine + a fatty acid</text>
        <dbReference type="Rhea" id="RHEA:20856"/>
        <dbReference type="ChEBI" id="CHEBI:15377"/>
        <dbReference type="ChEBI" id="CHEBI:28868"/>
        <dbReference type="ChEBI" id="CHEBI:52639"/>
        <dbReference type="ChEBI" id="CHEBI:57756"/>
        <dbReference type="EC" id="3.5.1.23"/>
    </reaction>
</comment>
<feature type="compositionally biased region" description="Basic and acidic residues" evidence="6">
    <location>
        <begin position="241"/>
        <end position="253"/>
    </location>
</feature>
<evidence type="ECO:0000256" key="2">
    <source>
        <dbReference type="ARBA" id="ARBA00022801"/>
    </source>
</evidence>
<keyword evidence="5" id="KW-0746">Sphingolipid metabolism</keyword>
<dbReference type="GO" id="GO:0017040">
    <property type="term" value="F:N-acylsphingosine amidohydrolase activity"/>
    <property type="evidence" value="ECO:0007669"/>
    <property type="project" value="UniProtKB-UniRule"/>
</dbReference>
<feature type="binding site" evidence="4">
    <location>
        <position position="175"/>
    </location>
    <ligand>
        <name>Zn(2+)</name>
        <dbReference type="ChEBI" id="CHEBI:29105"/>
    </ligand>
</feature>
<dbReference type="GO" id="GO:0005576">
    <property type="term" value="C:extracellular region"/>
    <property type="evidence" value="ECO:0007669"/>
    <property type="project" value="TreeGrafter"/>
</dbReference>
<evidence type="ECO:0000256" key="4">
    <source>
        <dbReference type="PIRSR" id="PIRSR606823-2"/>
    </source>
</evidence>